<dbReference type="SUPFAM" id="SSF56784">
    <property type="entry name" value="HAD-like"/>
    <property type="match status" value="1"/>
</dbReference>
<proteinExistence type="predicted"/>
<organism evidence="1">
    <name type="scientific">marine metagenome</name>
    <dbReference type="NCBI Taxonomy" id="408172"/>
    <lineage>
        <taxon>unclassified sequences</taxon>
        <taxon>metagenomes</taxon>
        <taxon>ecological metagenomes</taxon>
    </lineage>
</organism>
<accession>A0A382U4Y7</accession>
<sequence>MIKAISFDLYNTLVQFWPPLDEVQQAACQELGLNVCKTAIRKGYAVADVYFNEENGRHSLGLRSAEERLDFFARYEQMILENAGVPVSLALAKQIWTMAMTIPKDFVPFDDTIPALEWLRAKGYRLGVL</sequence>
<dbReference type="AlphaFoldDB" id="A0A382U4Y7"/>
<dbReference type="Gene3D" id="3.40.50.1000">
    <property type="entry name" value="HAD superfamily/HAD-like"/>
    <property type="match status" value="1"/>
</dbReference>
<dbReference type="InterPro" id="IPR023214">
    <property type="entry name" value="HAD_sf"/>
</dbReference>
<dbReference type="InterPro" id="IPR036412">
    <property type="entry name" value="HAD-like_sf"/>
</dbReference>
<name>A0A382U4Y7_9ZZZZ</name>
<gene>
    <name evidence="1" type="ORF">METZ01_LOCUS382184</name>
</gene>
<dbReference type="EMBL" id="UINC01141535">
    <property type="protein sequence ID" value="SVD29330.1"/>
    <property type="molecule type" value="Genomic_DNA"/>
</dbReference>
<feature type="non-terminal residue" evidence="1">
    <location>
        <position position="129"/>
    </location>
</feature>
<protein>
    <submittedName>
        <fullName evidence="1">Uncharacterized protein</fullName>
    </submittedName>
</protein>
<evidence type="ECO:0000313" key="1">
    <source>
        <dbReference type="EMBL" id="SVD29330.1"/>
    </source>
</evidence>
<reference evidence="1" key="1">
    <citation type="submission" date="2018-05" db="EMBL/GenBank/DDBJ databases">
        <authorList>
            <person name="Lanie J.A."/>
            <person name="Ng W.-L."/>
            <person name="Kazmierczak K.M."/>
            <person name="Andrzejewski T.M."/>
            <person name="Davidsen T.M."/>
            <person name="Wayne K.J."/>
            <person name="Tettelin H."/>
            <person name="Glass J.I."/>
            <person name="Rusch D."/>
            <person name="Podicherti R."/>
            <person name="Tsui H.-C.T."/>
            <person name="Winkler M.E."/>
        </authorList>
    </citation>
    <scope>NUCLEOTIDE SEQUENCE</scope>
</reference>